<evidence type="ECO:0000313" key="13">
    <source>
        <dbReference type="Proteomes" id="UP000001962"/>
    </source>
</evidence>
<evidence type="ECO:0000256" key="2">
    <source>
        <dbReference type="ARBA" id="ARBA00022692"/>
    </source>
</evidence>
<dbReference type="CDD" id="cd06225">
    <property type="entry name" value="HAMP"/>
    <property type="match status" value="1"/>
</dbReference>
<dbReference type="InterPro" id="IPR004090">
    <property type="entry name" value="Chemotax_Me-accpt_rcpt"/>
</dbReference>
<dbReference type="InterPro" id="IPR003660">
    <property type="entry name" value="HAMP_dom"/>
</dbReference>
<name>Q0A7A8_ALKEH</name>
<dbReference type="Gene3D" id="3.30.450.290">
    <property type="match status" value="1"/>
</dbReference>
<dbReference type="PROSITE" id="PS50885">
    <property type="entry name" value="HAMP"/>
    <property type="match status" value="1"/>
</dbReference>
<dbReference type="SUPFAM" id="SSF58104">
    <property type="entry name" value="Methyl-accepting chemotaxis protein (MCP) signaling domain"/>
    <property type="match status" value="1"/>
</dbReference>
<dbReference type="OrthoDB" id="9781845at2"/>
<organism evidence="12 13">
    <name type="scientific">Alkalilimnicola ehrlichii (strain ATCC BAA-1101 / DSM 17681 / MLHE-1)</name>
    <dbReference type="NCBI Taxonomy" id="187272"/>
    <lineage>
        <taxon>Bacteria</taxon>
        <taxon>Pseudomonadati</taxon>
        <taxon>Pseudomonadota</taxon>
        <taxon>Gammaproteobacteria</taxon>
        <taxon>Chromatiales</taxon>
        <taxon>Ectothiorhodospiraceae</taxon>
        <taxon>Alkalilimnicola</taxon>
    </lineage>
</organism>
<dbReference type="Pfam" id="PF00015">
    <property type="entry name" value="MCPsignal"/>
    <property type="match status" value="1"/>
</dbReference>
<dbReference type="GO" id="GO:0007165">
    <property type="term" value="P:signal transduction"/>
    <property type="evidence" value="ECO:0007669"/>
    <property type="project" value="UniProtKB-KW"/>
</dbReference>
<dbReference type="Pfam" id="PF00672">
    <property type="entry name" value="HAMP"/>
    <property type="match status" value="1"/>
</dbReference>
<comment type="similarity">
    <text evidence="6">Belongs to the methyl-accepting chemotaxis (MCP) protein family.</text>
</comment>
<evidence type="ECO:0000256" key="6">
    <source>
        <dbReference type="ARBA" id="ARBA00029447"/>
    </source>
</evidence>
<dbReference type="PANTHER" id="PTHR32089">
    <property type="entry name" value="METHYL-ACCEPTING CHEMOTAXIS PROTEIN MCPB"/>
    <property type="match status" value="1"/>
</dbReference>
<evidence type="ECO:0000259" key="11">
    <source>
        <dbReference type="PROSITE" id="PS50885"/>
    </source>
</evidence>
<evidence type="ECO:0000256" key="1">
    <source>
        <dbReference type="ARBA" id="ARBA00004141"/>
    </source>
</evidence>
<dbReference type="InterPro" id="IPR004089">
    <property type="entry name" value="MCPsignal_dom"/>
</dbReference>
<protein>
    <submittedName>
        <fullName evidence="12">Methyl-accepting chemotaxis sensory transducer</fullName>
    </submittedName>
</protein>
<evidence type="ECO:0000256" key="5">
    <source>
        <dbReference type="ARBA" id="ARBA00023224"/>
    </source>
</evidence>
<feature type="transmembrane region" description="Helical" evidence="9">
    <location>
        <begin position="12"/>
        <end position="37"/>
    </location>
</feature>
<evidence type="ECO:0000256" key="4">
    <source>
        <dbReference type="ARBA" id="ARBA00023136"/>
    </source>
</evidence>
<evidence type="ECO:0000256" key="9">
    <source>
        <dbReference type="SAM" id="Phobius"/>
    </source>
</evidence>
<dbReference type="KEGG" id="aeh:Mlg_1937"/>
<dbReference type="PRINTS" id="PR00260">
    <property type="entry name" value="CHEMTRNSDUCR"/>
</dbReference>
<dbReference type="Proteomes" id="UP000001962">
    <property type="component" value="Chromosome"/>
</dbReference>
<keyword evidence="8" id="KW-0175">Coiled coil</keyword>
<dbReference type="GO" id="GO:0004888">
    <property type="term" value="F:transmembrane signaling receptor activity"/>
    <property type="evidence" value="ECO:0007669"/>
    <property type="project" value="InterPro"/>
</dbReference>
<dbReference type="PROSITE" id="PS50111">
    <property type="entry name" value="CHEMOTAXIS_TRANSDUC_2"/>
    <property type="match status" value="1"/>
</dbReference>
<keyword evidence="4 9" id="KW-0472">Membrane</keyword>
<feature type="coiled-coil region" evidence="8">
    <location>
        <begin position="340"/>
        <end position="367"/>
    </location>
</feature>
<dbReference type="CDD" id="cd11386">
    <property type="entry name" value="MCP_signal"/>
    <property type="match status" value="1"/>
</dbReference>
<feature type="domain" description="HAMP" evidence="11">
    <location>
        <begin position="210"/>
        <end position="264"/>
    </location>
</feature>
<dbReference type="AlphaFoldDB" id="Q0A7A8"/>
<dbReference type="SMART" id="SM00304">
    <property type="entry name" value="HAMP"/>
    <property type="match status" value="1"/>
</dbReference>
<gene>
    <name evidence="12" type="ordered locus">Mlg_1937</name>
</gene>
<keyword evidence="3 9" id="KW-1133">Transmembrane helix</keyword>
<dbReference type="SMART" id="SM00283">
    <property type="entry name" value="MA"/>
    <property type="match status" value="1"/>
</dbReference>
<dbReference type="RefSeq" id="WP_011629673.1">
    <property type="nucleotide sequence ID" value="NC_008340.1"/>
</dbReference>
<feature type="domain" description="Methyl-accepting transducer" evidence="10">
    <location>
        <begin position="269"/>
        <end position="505"/>
    </location>
</feature>
<reference evidence="13" key="1">
    <citation type="submission" date="2006-08" db="EMBL/GenBank/DDBJ databases">
        <title>Complete sequence of Alkalilimnicola ehrilichei MLHE-1.</title>
        <authorList>
            <person name="Copeland A."/>
            <person name="Lucas S."/>
            <person name="Lapidus A."/>
            <person name="Barry K."/>
            <person name="Detter J.C."/>
            <person name="Glavina del Rio T."/>
            <person name="Hammon N."/>
            <person name="Israni S."/>
            <person name="Dalin E."/>
            <person name="Tice H."/>
            <person name="Pitluck S."/>
            <person name="Sims D."/>
            <person name="Brettin T."/>
            <person name="Bruce D."/>
            <person name="Han C."/>
            <person name="Tapia R."/>
            <person name="Gilna P."/>
            <person name="Schmutz J."/>
            <person name="Larimer F."/>
            <person name="Land M."/>
            <person name="Hauser L."/>
            <person name="Kyrpides N."/>
            <person name="Mikhailova N."/>
            <person name="Oremland R.S."/>
            <person name="Hoeft S.E."/>
            <person name="Switzer-Blum J."/>
            <person name="Kulp T."/>
            <person name="King G."/>
            <person name="Tabita R."/>
            <person name="Witte B."/>
            <person name="Santini J.M."/>
            <person name="Basu P."/>
            <person name="Hollibaugh J.T."/>
            <person name="Xie G."/>
            <person name="Stolz J.F."/>
            <person name="Richardson P."/>
        </authorList>
    </citation>
    <scope>NUCLEOTIDE SEQUENCE [LARGE SCALE GENOMIC DNA]</scope>
    <source>
        <strain evidence="13">ATCC BAA-1101 / DSM 17681 / MLHE-1</strain>
    </source>
</reference>
<evidence type="ECO:0000256" key="7">
    <source>
        <dbReference type="PROSITE-ProRule" id="PRU00284"/>
    </source>
</evidence>
<evidence type="ECO:0000256" key="8">
    <source>
        <dbReference type="SAM" id="Coils"/>
    </source>
</evidence>
<evidence type="ECO:0000256" key="3">
    <source>
        <dbReference type="ARBA" id="ARBA00022989"/>
    </source>
</evidence>
<dbReference type="GO" id="GO:0006935">
    <property type="term" value="P:chemotaxis"/>
    <property type="evidence" value="ECO:0007669"/>
    <property type="project" value="InterPro"/>
</dbReference>
<keyword evidence="13" id="KW-1185">Reference proteome</keyword>
<sequence length="541" mass="58762">MNLVNRFNNWPIWVRLLLAIWLMLVVAWSALIAWSVYEQRNTALTQAVTFSETMNEMTMAGLTTLMILWKMDDRDEFLDQILALHNMEDLRVLRSEAVSRQFGEGLAVSQPANAVEEQVLASGEAHIEVEPGGDHLYAVIPNVNARDYLGKNCMACHAMAEEDEVLGAVSMRIGLQEVNQAVFRFGTLVFGLAVLLSIPLLGVVYLFIKRFVSAPLSDMTERLEDIASGDGDLTRRLPDRGTDEIGKASLAFNHTMDKFHDLVKRVVNTASRLTDAADRVSSVTVQTNQGVESQREQIEQVATAMNEMTATAQEVARNAQDAAQATRAGAEASERGQDVVERTIASIDRLAEEVQKASEVIRKLAVDSERIGEVSDLIREIAEQTNLLALNAAIEAARAGDAGRGFAVVADEVRSLASRTHESTQSIQEMISGLQQETQTAVQVMEAGYGQAQQTVGQAGDAGEALKEIASSVQTISSSNEQIASAAEEQSAVAEEINRNITSITDVAEQTANGSRETATAGDELAKLARELKGLVGQFKV</sequence>
<evidence type="ECO:0000259" key="10">
    <source>
        <dbReference type="PROSITE" id="PS50111"/>
    </source>
</evidence>
<dbReference type="eggNOG" id="COG0840">
    <property type="taxonomic scope" value="Bacteria"/>
</dbReference>
<accession>Q0A7A8</accession>
<dbReference type="Gene3D" id="1.10.287.950">
    <property type="entry name" value="Methyl-accepting chemotaxis protein"/>
    <property type="match status" value="1"/>
</dbReference>
<evidence type="ECO:0000313" key="12">
    <source>
        <dbReference type="EMBL" id="ABI57279.1"/>
    </source>
</evidence>
<dbReference type="EMBL" id="CP000453">
    <property type="protein sequence ID" value="ABI57279.1"/>
    <property type="molecule type" value="Genomic_DNA"/>
</dbReference>
<dbReference type="PANTHER" id="PTHR32089:SF119">
    <property type="entry name" value="METHYL-ACCEPTING CHEMOTAXIS PROTEIN CTPL"/>
    <property type="match status" value="1"/>
</dbReference>
<keyword evidence="2 9" id="KW-0812">Transmembrane</keyword>
<keyword evidence="5 7" id="KW-0807">Transducer</keyword>
<dbReference type="HOGENOM" id="CLU_000445_107_27_6"/>
<proteinExistence type="inferred from homology"/>
<dbReference type="FunFam" id="1.10.287.950:FF:000001">
    <property type="entry name" value="Methyl-accepting chemotaxis sensory transducer"/>
    <property type="match status" value="1"/>
</dbReference>
<feature type="transmembrane region" description="Helical" evidence="9">
    <location>
        <begin position="181"/>
        <end position="208"/>
    </location>
</feature>
<comment type="subcellular location">
    <subcellularLocation>
        <location evidence="1">Membrane</location>
        <topology evidence="1">Multi-pass membrane protein</topology>
    </subcellularLocation>
</comment>
<dbReference type="GO" id="GO:0016020">
    <property type="term" value="C:membrane"/>
    <property type="evidence" value="ECO:0007669"/>
    <property type="project" value="UniProtKB-SubCell"/>
</dbReference>